<evidence type="ECO:0000259" key="11">
    <source>
        <dbReference type="Pfam" id="PF02771"/>
    </source>
</evidence>
<dbReference type="InterPro" id="IPR006089">
    <property type="entry name" value="Acyl-CoA_DH_CS"/>
</dbReference>
<dbReference type="PROSITE" id="PS00073">
    <property type="entry name" value="ACYL_COA_DH_2"/>
    <property type="match status" value="1"/>
</dbReference>
<evidence type="ECO:0000313" key="12">
    <source>
        <dbReference type="EMBL" id="MBA4501322.1"/>
    </source>
</evidence>
<protein>
    <submittedName>
        <fullName evidence="12">Acyl-CoA dehydrogenase family protein</fullName>
    </submittedName>
</protein>
<reference evidence="12 13" key="1">
    <citation type="submission" date="2020-07" db="EMBL/GenBank/DDBJ databases">
        <title>Bacterium isolated from marien macroalgae.</title>
        <authorList>
            <person name="Zhu K."/>
            <person name="Lu D."/>
            <person name="Du Z."/>
        </authorList>
    </citation>
    <scope>NUCLEOTIDE SEQUENCE [LARGE SCALE GENOMIC DNA]</scope>
    <source>
        <strain evidence="12 13">3-1745</strain>
    </source>
</reference>
<name>A0A7W1WWA1_9GAMM</name>
<evidence type="ECO:0000256" key="3">
    <source>
        <dbReference type="ARBA" id="ARBA00009347"/>
    </source>
</evidence>
<evidence type="ECO:0000256" key="4">
    <source>
        <dbReference type="ARBA" id="ARBA00022456"/>
    </source>
</evidence>
<dbReference type="InterPro" id="IPR046373">
    <property type="entry name" value="Acyl-CoA_Oxase/DH_mid-dom_sf"/>
</dbReference>
<evidence type="ECO:0000313" key="13">
    <source>
        <dbReference type="Proteomes" id="UP000538931"/>
    </source>
</evidence>
<dbReference type="PANTHER" id="PTHR43884">
    <property type="entry name" value="ACYL-COA DEHYDROGENASE"/>
    <property type="match status" value="1"/>
</dbReference>
<comment type="pathway">
    <text evidence="2">Amino-acid degradation; L-valine degradation.</text>
</comment>
<gene>
    <name evidence="12" type="ORF">H1S06_02935</name>
</gene>
<dbReference type="InterPro" id="IPR036250">
    <property type="entry name" value="AcylCo_DH-like_C"/>
</dbReference>
<keyword evidence="4" id="KW-0101">Branched-chain amino acid catabolism</keyword>
<dbReference type="FunFam" id="1.20.140.10:FF:000001">
    <property type="entry name" value="Acyl-CoA dehydrogenase"/>
    <property type="match status" value="1"/>
</dbReference>
<dbReference type="EMBL" id="JACEMT010000033">
    <property type="protein sequence ID" value="MBA4501322.1"/>
    <property type="molecule type" value="Genomic_DNA"/>
</dbReference>
<accession>A0A7W1WWA1</accession>
<dbReference type="Pfam" id="PF00441">
    <property type="entry name" value="Acyl-CoA_dh_1"/>
    <property type="match status" value="1"/>
</dbReference>
<evidence type="ECO:0000256" key="5">
    <source>
        <dbReference type="ARBA" id="ARBA00022630"/>
    </source>
</evidence>
<dbReference type="Pfam" id="PF02771">
    <property type="entry name" value="Acyl-CoA_dh_N"/>
    <property type="match status" value="1"/>
</dbReference>
<evidence type="ECO:0000256" key="8">
    <source>
        <dbReference type="RuleBase" id="RU362125"/>
    </source>
</evidence>
<dbReference type="InterPro" id="IPR009075">
    <property type="entry name" value="AcylCo_DH/oxidase_C"/>
</dbReference>
<evidence type="ECO:0000256" key="2">
    <source>
        <dbReference type="ARBA" id="ARBA00005109"/>
    </source>
</evidence>
<organism evidence="12 13">
    <name type="scientific">Marinobacterium marinum</name>
    <dbReference type="NCBI Taxonomy" id="2756129"/>
    <lineage>
        <taxon>Bacteria</taxon>
        <taxon>Pseudomonadati</taxon>
        <taxon>Pseudomonadota</taxon>
        <taxon>Gammaproteobacteria</taxon>
        <taxon>Oceanospirillales</taxon>
        <taxon>Oceanospirillaceae</taxon>
        <taxon>Marinobacterium</taxon>
    </lineage>
</organism>
<dbReference type="SUPFAM" id="SSF56645">
    <property type="entry name" value="Acyl-CoA dehydrogenase NM domain-like"/>
    <property type="match status" value="1"/>
</dbReference>
<evidence type="ECO:0000259" key="9">
    <source>
        <dbReference type="Pfam" id="PF00441"/>
    </source>
</evidence>
<dbReference type="Gene3D" id="1.10.540.10">
    <property type="entry name" value="Acyl-CoA dehydrogenase/oxidase, N-terminal domain"/>
    <property type="match status" value="1"/>
</dbReference>
<sequence>MSVYRQSATDTVVGNEDRALFEEMVKRILQQEVAPEYERWEEAHQVPRRLWNTLGEAGLLGVDLPEALGGSNAGVDICLMVCEEMSRQGFGGLASGYNIHANIVMPYLLHLGSEAQQAHWLPRMASGEVVGAIAMTEPGAGSDLAAMRTSAERVDNGWKLNGAKVFITNGQLADLVIVCAKTDPAAGARGVSLFLVDASLPGFSRGKPIRKIGQHASDTAELFFDDLVVPESALLGEAGKGFVYLMQELPRERLGVGAQALGAIDGALQLTLAYVQERRAFGQRIADFQNTRFVLATVRAELEMGRAYFNQCLQRYGWGEMNSTDAAALKLMLSEMQCRAVDRCLQLFGGYGYSQEYPISRFYVDARIQTIYAGTSEIMQEVIARDMLGKANQAA</sequence>
<dbReference type="FunFam" id="2.40.110.10:FF:000001">
    <property type="entry name" value="Acyl-CoA dehydrogenase, mitochondrial"/>
    <property type="match status" value="1"/>
</dbReference>
<dbReference type="Proteomes" id="UP000538931">
    <property type="component" value="Unassembled WGS sequence"/>
</dbReference>
<feature type="domain" description="Acyl-CoA dehydrogenase/oxidase N-terminal" evidence="11">
    <location>
        <begin position="16"/>
        <end position="128"/>
    </location>
</feature>
<evidence type="ECO:0000256" key="1">
    <source>
        <dbReference type="ARBA" id="ARBA00001974"/>
    </source>
</evidence>
<keyword evidence="6 8" id="KW-0274">FAD</keyword>
<dbReference type="Gene3D" id="2.40.110.10">
    <property type="entry name" value="Butyryl-CoA Dehydrogenase, subunit A, domain 2"/>
    <property type="match status" value="1"/>
</dbReference>
<dbReference type="GO" id="GO:0003995">
    <property type="term" value="F:acyl-CoA dehydrogenase activity"/>
    <property type="evidence" value="ECO:0007669"/>
    <property type="project" value="InterPro"/>
</dbReference>
<dbReference type="PIRSF" id="PIRSF016578">
    <property type="entry name" value="HsaA"/>
    <property type="match status" value="1"/>
</dbReference>
<dbReference type="RefSeq" id="WP_181737032.1">
    <property type="nucleotide sequence ID" value="NZ_JACEMT010000033.1"/>
</dbReference>
<dbReference type="InterPro" id="IPR037069">
    <property type="entry name" value="AcylCoA_DH/ox_N_sf"/>
</dbReference>
<dbReference type="InterPro" id="IPR009100">
    <property type="entry name" value="AcylCoA_DH/oxidase_NM_dom_sf"/>
</dbReference>
<dbReference type="PANTHER" id="PTHR43884:SF12">
    <property type="entry name" value="ISOVALERYL-COA DEHYDROGENASE, MITOCHONDRIAL-RELATED"/>
    <property type="match status" value="1"/>
</dbReference>
<keyword evidence="7 8" id="KW-0560">Oxidoreductase</keyword>
<comment type="cofactor">
    <cofactor evidence="1 8">
        <name>FAD</name>
        <dbReference type="ChEBI" id="CHEBI:57692"/>
    </cofactor>
</comment>
<dbReference type="Gene3D" id="1.20.140.10">
    <property type="entry name" value="Butyryl-CoA Dehydrogenase, subunit A, domain 3"/>
    <property type="match status" value="1"/>
</dbReference>
<dbReference type="SUPFAM" id="SSF47203">
    <property type="entry name" value="Acyl-CoA dehydrogenase C-terminal domain-like"/>
    <property type="match status" value="1"/>
</dbReference>
<feature type="domain" description="Acyl-CoA oxidase/dehydrogenase middle" evidence="10">
    <location>
        <begin position="132"/>
        <end position="226"/>
    </location>
</feature>
<evidence type="ECO:0000256" key="6">
    <source>
        <dbReference type="ARBA" id="ARBA00022827"/>
    </source>
</evidence>
<dbReference type="GO" id="GO:0009083">
    <property type="term" value="P:branched-chain amino acid catabolic process"/>
    <property type="evidence" value="ECO:0007669"/>
    <property type="project" value="UniProtKB-KW"/>
</dbReference>
<proteinExistence type="inferred from homology"/>
<keyword evidence="5 8" id="KW-0285">Flavoprotein</keyword>
<feature type="domain" description="Acyl-CoA dehydrogenase/oxidase C-terminal" evidence="9">
    <location>
        <begin position="239"/>
        <end position="387"/>
    </location>
</feature>
<dbReference type="GO" id="GO:0050660">
    <property type="term" value="F:flavin adenine dinucleotide binding"/>
    <property type="evidence" value="ECO:0007669"/>
    <property type="project" value="InterPro"/>
</dbReference>
<dbReference type="AlphaFoldDB" id="A0A7W1WWA1"/>
<comment type="similarity">
    <text evidence="3 8">Belongs to the acyl-CoA dehydrogenase family.</text>
</comment>
<keyword evidence="13" id="KW-1185">Reference proteome</keyword>
<comment type="caution">
    <text evidence="12">The sequence shown here is derived from an EMBL/GenBank/DDBJ whole genome shotgun (WGS) entry which is preliminary data.</text>
</comment>
<evidence type="ECO:0000259" key="10">
    <source>
        <dbReference type="Pfam" id="PF02770"/>
    </source>
</evidence>
<dbReference type="InterPro" id="IPR006091">
    <property type="entry name" value="Acyl-CoA_Oxase/DH_mid-dom"/>
</dbReference>
<dbReference type="InterPro" id="IPR013786">
    <property type="entry name" value="AcylCoA_DH/ox_N"/>
</dbReference>
<evidence type="ECO:0000256" key="7">
    <source>
        <dbReference type="ARBA" id="ARBA00023002"/>
    </source>
</evidence>
<dbReference type="PROSITE" id="PS00072">
    <property type="entry name" value="ACYL_COA_DH_1"/>
    <property type="match status" value="1"/>
</dbReference>
<dbReference type="Pfam" id="PF02770">
    <property type="entry name" value="Acyl-CoA_dh_M"/>
    <property type="match status" value="1"/>
</dbReference>